<feature type="domain" description="Response regulatory" evidence="2">
    <location>
        <begin position="1"/>
        <end position="90"/>
    </location>
</feature>
<keyword evidence="1" id="KW-0597">Phosphoprotein</keyword>
<dbReference type="SUPFAM" id="SSF52172">
    <property type="entry name" value="CheY-like"/>
    <property type="match status" value="1"/>
</dbReference>
<gene>
    <name evidence="3" type="ORF">ABV300_02710</name>
</gene>
<evidence type="ECO:0000256" key="1">
    <source>
        <dbReference type="PROSITE-ProRule" id="PRU00169"/>
    </source>
</evidence>
<dbReference type="InterPro" id="IPR011006">
    <property type="entry name" value="CheY-like_superfamily"/>
</dbReference>
<dbReference type="GO" id="GO:0000160">
    <property type="term" value="P:phosphorelay signal transduction system"/>
    <property type="evidence" value="ECO:0007669"/>
    <property type="project" value="InterPro"/>
</dbReference>
<evidence type="ECO:0000259" key="2">
    <source>
        <dbReference type="PROSITE" id="PS50110"/>
    </source>
</evidence>
<name>A0AAU8GDK0_9CHLR</name>
<dbReference type="EMBL" id="CP159307">
    <property type="protein sequence ID" value="XCH33803.1"/>
    <property type="molecule type" value="Genomic_DNA"/>
</dbReference>
<accession>A0AAU8GDK0</accession>
<proteinExistence type="predicted"/>
<dbReference type="Pfam" id="PF00072">
    <property type="entry name" value="Response_reg"/>
    <property type="match status" value="1"/>
</dbReference>
<evidence type="ECO:0000313" key="3">
    <source>
        <dbReference type="EMBL" id="XCH33803.1"/>
    </source>
</evidence>
<dbReference type="AlphaFoldDB" id="A0AAU8GDK0"/>
<protein>
    <submittedName>
        <fullName evidence="3">Response regulator</fullName>
    </submittedName>
</protein>
<feature type="modified residue" description="4-aspartylphosphate" evidence="1">
    <location>
        <position position="26"/>
    </location>
</feature>
<dbReference type="Gene3D" id="3.40.50.2300">
    <property type="match status" value="1"/>
</dbReference>
<dbReference type="PROSITE" id="PS50110">
    <property type="entry name" value="RESPONSE_REGULATORY"/>
    <property type="match status" value="1"/>
</dbReference>
<sequence length="130" mass="14494">MEVIAGEDIRASCLFRDIKPEVVVIDLDLPDAQGFRLAKDIRDLSDVPIITLSTHYVETEMARAVWAGVDAYLLKTVGMFGILAWVRSLLKGHSVEIDPKILGNISSRPKLQNSFPQRRSEQMTDLIVAS</sequence>
<reference evidence="3" key="1">
    <citation type="submission" date="2024-06" db="EMBL/GenBank/DDBJ databases">
        <title>A Novel Isolate, Dehalogenimonas sp. Strain 4OHTPN, Dechlorinates Aromatic 4 Hydroxy chlorothalonil by a Novel Reductive Dehalogenase.</title>
        <authorList>
            <person name="Liu G."/>
        </authorList>
    </citation>
    <scope>NUCLEOTIDE SEQUENCE</scope>
    <source>
        <strain evidence="3">4OHTPN</strain>
    </source>
</reference>
<dbReference type="InterPro" id="IPR001789">
    <property type="entry name" value="Sig_transdc_resp-reg_receiver"/>
</dbReference>
<dbReference type="RefSeq" id="WP_353715011.1">
    <property type="nucleotide sequence ID" value="NZ_CP159307.1"/>
</dbReference>
<organism evidence="3">
    <name type="scientific">Dehalogenimonas sp. 4OHTPN</name>
    <dbReference type="NCBI Taxonomy" id="3166643"/>
    <lineage>
        <taxon>Bacteria</taxon>
        <taxon>Bacillati</taxon>
        <taxon>Chloroflexota</taxon>
        <taxon>Dehalococcoidia</taxon>
        <taxon>Dehalococcoidales</taxon>
        <taxon>Dehalococcoidaceae</taxon>
        <taxon>Dehalogenimonas</taxon>
    </lineage>
</organism>